<dbReference type="AlphaFoldDB" id="A0A365GX97"/>
<dbReference type="EMBL" id="QLYX01000018">
    <property type="protein sequence ID" value="RAY11459.1"/>
    <property type="molecule type" value="Genomic_DNA"/>
</dbReference>
<name>A0A365GX97_9ACTN</name>
<evidence type="ECO:0000313" key="3">
    <source>
        <dbReference type="Proteomes" id="UP000251891"/>
    </source>
</evidence>
<dbReference type="Gene3D" id="1.25.40.10">
    <property type="entry name" value="Tetratricopeptide repeat domain"/>
    <property type="match status" value="1"/>
</dbReference>
<dbReference type="InterPro" id="IPR011990">
    <property type="entry name" value="TPR-like_helical_dom_sf"/>
</dbReference>
<sequence length="272" mass="30801">MIVPIGVVASTFLSLGVEWVRDPTMWSVIWAFALLAGFFAVWDGGGLAIGDDWLRHRRRWVNTHELVAVRMAAPKDAMFGLIRTSLDLVLVDRAGRRVRVLLGKLEAHEELRELVGEAIRRAVQKGDAAIEDRVRWRFLPEDDEQSDPVVIEYGLGAIAHERGEHATALAHYEKSRSRAEERADRRRRARADRALGILLTETEETERAVGHTMRALMVHAELDHEEVEGDLAWLARQRRVLGDARFTELLHKETKKPAVHALLGLLDARDGR</sequence>
<evidence type="ECO:0000256" key="1">
    <source>
        <dbReference type="SAM" id="Phobius"/>
    </source>
</evidence>
<accession>A0A365GX97</accession>
<keyword evidence="1" id="KW-0472">Membrane</keyword>
<evidence type="ECO:0000313" key="2">
    <source>
        <dbReference type="EMBL" id="RAY11459.1"/>
    </source>
</evidence>
<keyword evidence="3" id="KW-1185">Reference proteome</keyword>
<reference evidence="2 3" key="1">
    <citation type="submission" date="2018-06" db="EMBL/GenBank/DDBJ databases">
        <title>Actinomadura craniellae sp. nov. isolated from marine sponge Craniella sp.</title>
        <authorList>
            <person name="Li L."/>
            <person name="Xu Q.H."/>
            <person name="Lin H.W."/>
            <person name="Lu Y.H."/>
        </authorList>
    </citation>
    <scope>NUCLEOTIDE SEQUENCE [LARGE SCALE GENOMIC DNA]</scope>
    <source>
        <strain evidence="2 3">LHW63021</strain>
    </source>
</reference>
<gene>
    <name evidence="2" type="ORF">DPM19_29560</name>
</gene>
<comment type="caution">
    <text evidence="2">The sequence shown here is derived from an EMBL/GenBank/DDBJ whole genome shotgun (WGS) entry which is preliminary data.</text>
</comment>
<proteinExistence type="predicted"/>
<dbReference type="SUPFAM" id="SSF48452">
    <property type="entry name" value="TPR-like"/>
    <property type="match status" value="1"/>
</dbReference>
<keyword evidence="1" id="KW-1133">Transmembrane helix</keyword>
<feature type="transmembrane region" description="Helical" evidence="1">
    <location>
        <begin position="26"/>
        <end position="49"/>
    </location>
</feature>
<dbReference type="Proteomes" id="UP000251891">
    <property type="component" value="Unassembled WGS sequence"/>
</dbReference>
<organism evidence="2 3">
    <name type="scientific">Actinomadura craniellae</name>
    <dbReference type="NCBI Taxonomy" id="2231787"/>
    <lineage>
        <taxon>Bacteria</taxon>
        <taxon>Bacillati</taxon>
        <taxon>Actinomycetota</taxon>
        <taxon>Actinomycetes</taxon>
        <taxon>Streptosporangiales</taxon>
        <taxon>Thermomonosporaceae</taxon>
        <taxon>Actinomadura</taxon>
    </lineage>
</organism>
<protein>
    <recommendedName>
        <fullName evidence="4">Tetratricopeptide repeat protein</fullName>
    </recommendedName>
</protein>
<evidence type="ECO:0008006" key="4">
    <source>
        <dbReference type="Google" id="ProtNLM"/>
    </source>
</evidence>
<keyword evidence="1" id="KW-0812">Transmembrane</keyword>